<sequence>MAQDVSGDGVTDLVYRSDVSGKLWLRKGIAASGGGVALSSLATAANSSGGEDNEYGASGWSSSGRPHLMGTPSADGDTVPDIWAVLADGSVRFYAGSKTALTGSGTEIIGRADYWKTRITIG</sequence>
<accession>A0ABU0QUZ3</accession>
<evidence type="ECO:0000256" key="1">
    <source>
        <dbReference type="SAM" id="MobiDB-lite"/>
    </source>
</evidence>
<reference evidence="2 3" key="1">
    <citation type="submission" date="2023-07" db="EMBL/GenBank/DDBJ databases">
        <title>Comparative genomics of wheat-associated soil bacteria to identify genetic determinants of phenazine resistance.</title>
        <authorList>
            <person name="Mouncey N."/>
        </authorList>
    </citation>
    <scope>NUCLEOTIDE SEQUENCE [LARGE SCALE GENOMIC DNA]</scope>
    <source>
        <strain evidence="2 3">B3I12</strain>
    </source>
</reference>
<organism evidence="2 3">
    <name type="scientific">Streptomyces africanus</name>
    <dbReference type="NCBI Taxonomy" id="231024"/>
    <lineage>
        <taxon>Bacteria</taxon>
        <taxon>Bacillati</taxon>
        <taxon>Actinomycetota</taxon>
        <taxon>Actinomycetes</taxon>
        <taxon>Kitasatosporales</taxon>
        <taxon>Streptomycetaceae</taxon>
        <taxon>Streptomyces</taxon>
    </lineage>
</organism>
<dbReference type="RefSeq" id="WP_307177111.1">
    <property type="nucleotide sequence ID" value="NZ_JAUSYP010000001.1"/>
</dbReference>
<protein>
    <submittedName>
        <fullName evidence="2">Uncharacterized protein</fullName>
    </submittedName>
</protein>
<gene>
    <name evidence="2" type="ORF">QF034_005051</name>
</gene>
<evidence type="ECO:0000313" key="3">
    <source>
        <dbReference type="Proteomes" id="UP001232755"/>
    </source>
</evidence>
<dbReference type="SUPFAM" id="SSF69318">
    <property type="entry name" value="Integrin alpha N-terminal domain"/>
    <property type="match status" value="1"/>
</dbReference>
<name>A0ABU0QUZ3_9ACTN</name>
<dbReference type="EMBL" id="JAUSYP010000001">
    <property type="protein sequence ID" value="MDQ0750820.1"/>
    <property type="molecule type" value="Genomic_DNA"/>
</dbReference>
<proteinExistence type="predicted"/>
<feature type="region of interest" description="Disordered" evidence="1">
    <location>
        <begin position="45"/>
        <end position="74"/>
    </location>
</feature>
<comment type="caution">
    <text evidence="2">The sequence shown here is derived from an EMBL/GenBank/DDBJ whole genome shotgun (WGS) entry which is preliminary data.</text>
</comment>
<evidence type="ECO:0000313" key="2">
    <source>
        <dbReference type="EMBL" id="MDQ0750820.1"/>
    </source>
</evidence>
<dbReference type="InterPro" id="IPR028994">
    <property type="entry name" value="Integrin_alpha_N"/>
</dbReference>
<keyword evidence="3" id="KW-1185">Reference proteome</keyword>
<dbReference type="Proteomes" id="UP001232755">
    <property type="component" value="Unassembled WGS sequence"/>
</dbReference>